<protein>
    <submittedName>
        <fullName evidence="2">Transposase</fullName>
    </submittedName>
</protein>
<keyword evidence="3" id="KW-1185">Reference proteome</keyword>
<dbReference type="EMBL" id="CP003051">
    <property type="protein sequence ID" value="AGA90402.1"/>
    <property type="molecule type" value="Genomic_DNA"/>
</dbReference>
<dbReference type="KEGG" id="tmb:Thimo_1624"/>
<feature type="domain" description="Transposase IS200-like" evidence="1">
    <location>
        <begin position="9"/>
        <end position="124"/>
    </location>
</feature>
<dbReference type="PATRIC" id="fig|765912.4.peg.1596"/>
<evidence type="ECO:0000313" key="2">
    <source>
        <dbReference type="EMBL" id="AGA90402.1"/>
    </source>
</evidence>
<dbReference type="HOGENOM" id="CLU_068226_1_2_6"/>
<dbReference type="SMART" id="SM01321">
    <property type="entry name" value="Y1_Tnp"/>
    <property type="match status" value="1"/>
</dbReference>
<dbReference type="SUPFAM" id="SSF143422">
    <property type="entry name" value="Transposase IS200-like"/>
    <property type="match status" value="1"/>
</dbReference>
<dbReference type="eggNOG" id="COG1943">
    <property type="taxonomic scope" value="Bacteria"/>
</dbReference>
<evidence type="ECO:0000259" key="1">
    <source>
        <dbReference type="SMART" id="SM01321"/>
    </source>
</evidence>
<dbReference type="GO" id="GO:0006313">
    <property type="term" value="P:DNA transposition"/>
    <property type="evidence" value="ECO:0007669"/>
    <property type="project" value="InterPro"/>
</dbReference>
<evidence type="ECO:0000313" key="3">
    <source>
        <dbReference type="Proteomes" id="UP000010816"/>
    </source>
</evidence>
<sequence length="239" mass="27510">MARLPRFLLSGYPQHIIQRGNARQRILVDEGDYWYLWDRLTVAAAKFECAVHAYALMPDHYHLLLTPSRADGVGSMMQDVGRYYVRYFNRRYERTGTLWEGRYRATLLDPAGYLFACCRYIEDNPVRAGLASDPMAYRWSSHAAKVGGSDDRLVTPHPFYRHLGRSRKGRQAAYAALWREPLAEDLLTRIRNATNKAWVLGEEGFCQAIEDRLNRRAKPLPRGGDRRSVAYRLATGRAV</sequence>
<dbReference type="OrthoDB" id="9814067at2"/>
<dbReference type="InterPro" id="IPR002686">
    <property type="entry name" value="Transposase_17"/>
</dbReference>
<proteinExistence type="predicted"/>
<dbReference type="AlphaFoldDB" id="L0GX47"/>
<dbReference type="GO" id="GO:0004803">
    <property type="term" value="F:transposase activity"/>
    <property type="evidence" value="ECO:0007669"/>
    <property type="project" value="InterPro"/>
</dbReference>
<name>L0GX47_9GAMM</name>
<dbReference type="Pfam" id="PF01797">
    <property type="entry name" value="Y1_Tnp"/>
    <property type="match status" value="1"/>
</dbReference>
<organism evidence="2 3">
    <name type="scientific">Thioflavicoccus mobilis 8321</name>
    <dbReference type="NCBI Taxonomy" id="765912"/>
    <lineage>
        <taxon>Bacteria</taxon>
        <taxon>Pseudomonadati</taxon>
        <taxon>Pseudomonadota</taxon>
        <taxon>Gammaproteobacteria</taxon>
        <taxon>Chromatiales</taxon>
        <taxon>Chromatiaceae</taxon>
        <taxon>Thioflavicoccus</taxon>
    </lineage>
</organism>
<accession>L0GX47</accession>
<dbReference type="InterPro" id="IPR036515">
    <property type="entry name" value="Transposase_17_sf"/>
</dbReference>
<dbReference type="GO" id="GO:0003677">
    <property type="term" value="F:DNA binding"/>
    <property type="evidence" value="ECO:0007669"/>
    <property type="project" value="InterPro"/>
</dbReference>
<dbReference type="PANTHER" id="PTHR34322">
    <property type="entry name" value="TRANSPOSASE, Y1_TNP DOMAIN-CONTAINING"/>
    <property type="match status" value="1"/>
</dbReference>
<dbReference type="PANTHER" id="PTHR34322:SF2">
    <property type="entry name" value="TRANSPOSASE IS200-LIKE DOMAIN-CONTAINING PROTEIN"/>
    <property type="match status" value="1"/>
</dbReference>
<dbReference type="Proteomes" id="UP000010816">
    <property type="component" value="Chromosome"/>
</dbReference>
<dbReference type="STRING" id="765912.Thimo_1624"/>
<dbReference type="Gene3D" id="3.30.70.1290">
    <property type="entry name" value="Transposase IS200-like"/>
    <property type="match status" value="1"/>
</dbReference>
<reference evidence="2 3" key="1">
    <citation type="submission" date="2011-09" db="EMBL/GenBank/DDBJ databases">
        <title>Complete sequence of chromosome of Thioflavicoccus mobilis 8321.</title>
        <authorList>
            <consortium name="US DOE Joint Genome Institute"/>
            <person name="Lucas S."/>
            <person name="Han J."/>
            <person name="Lapidus A."/>
            <person name="Cheng J.-F."/>
            <person name="Goodwin L."/>
            <person name="Pitluck S."/>
            <person name="Peters L."/>
            <person name="Ovchinnikova G."/>
            <person name="Lu M."/>
            <person name="Detter J.C."/>
            <person name="Han C."/>
            <person name="Tapia R."/>
            <person name="Land M."/>
            <person name="Hauser L."/>
            <person name="Kyrpides N."/>
            <person name="Ivanova N."/>
            <person name="Pagani I."/>
            <person name="Vogl K."/>
            <person name="Liu Z."/>
            <person name="Imhoff J."/>
            <person name="Thiel V."/>
            <person name="Frigaard N.-U."/>
            <person name="Bryant D."/>
            <person name="Woyke T."/>
        </authorList>
    </citation>
    <scope>NUCLEOTIDE SEQUENCE [LARGE SCALE GENOMIC DNA]</scope>
    <source>
        <strain evidence="2 3">8321</strain>
    </source>
</reference>
<gene>
    <name evidence="2" type="ORF">Thimo_1624</name>
</gene>
<dbReference type="RefSeq" id="WP_015280543.1">
    <property type="nucleotide sequence ID" value="NC_019940.1"/>
</dbReference>